<dbReference type="PROSITE" id="PS50863">
    <property type="entry name" value="B3"/>
    <property type="match status" value="1"/>
</dbReference>
<dbReference type="InterPro" id="IPR044837">
    <property type="entry name" value="REM16-like"/>
</dbReference>
<dbReference type="Proteomes" id="UP001386955">
    <property type="component" value="Unassembled WGS sequence"/>
</dbReference>
<evidence type="ECO:0000256" key="6">
    <source>
        <dbReference type="SAM" id="Coils"/>
    </source>
</evidence>
<keyword evidence="6" id="KW-0175">Coiled coil</keyword>
<keyword evidence="5" id="KW-0539">Nucleus</keyword>
<evidence type="ECO:0000256" key="2">
    <source>
        <dbReference type="ARBA" id="ARBA00023015"/>
    </source>
</evidence>
<keyword evidence="4" id="KW-0804">Transcription</keyword>
<protein>
    <recommendedName>
        <fullName evidence="7">TF-B3 domain-containing protein</fullName>
    </recommendedName>
</protein>
<comment type="caution">
    <text evidence="8">The sequence shown here is derived from an EMBL/GenBank/DDBJ whole genome shotgun (WGS) entry which is preliminary data.</text>
</comment>
<dbReference type="CDD" id="cd10017">
    <property type="entry name" value="B3_DNA"/>
    <property type="match status" value="1"/>
</dbReference>
<dbReference type="EMBL" id="JAYMYS010000002">
    <property type="protein sequence ID" value="KAK7405813.1"/>
    <property type="molecule type" value="Genomic_DNA"/>
</dbReference>
<evidence type="ECO:0000256" key="4">
    <source>
        <dbReference type="ARBA" id="ARBA00023163"/>
    </source>
</evidence>
<keyword evidence="3" id="KW-0238">DNA-binding</keyword>
<proteinExistence type="predicted"/>
<evidence type="ECO:0000256" key="1">
    <source>
        <dbReference type="ARBA" id="ARBA00004123"/>
    </source>
</evidence>
<feature type="domain" description="TF-B3" evidence="7">
    <location>
        <begin position="55"/>
        <end position="146"/>
    </location>
</feature>
<dbReference type="Pfam" id="PF02362">
    <property type="entry name" value="B3"/>
    <property type="match status" value="1"/>
</dbReference>
<comment type="subcellular location">
    <subcellularLocation>
        <location evidence="1">Nucleus</location>
    </subcellularLocation>
</comment>
<sequence>MGDGVAVARKANPQKRLKREGTGIVIDAPCNSNTTQAYHRAKEVQANLSPQFPSFLKPMLQSHVTGGFWLGLPTKFCKLHLPKVGTIIALEDESGQLYESKYLAQKTGLSGGWRGFSLAHNLLPMDVLIFHLVQPSKFKVYIIRSQGFDEMDGALGLLKLDKCRKQRDVVDGTLGATEGYDSKNSSIISCADVSQSDQVENTGKDIDSGIRFSESVVSFKQVTGVVNFCIVVNGLVIDSELSKHIRSKYYELCCSQRSFLHDHLLEGLNTKLAAGIISEIINIADAIKASNLTTSADSFVIWRKTLTTFVSMGMNVSFLLSRLDQLMKLALELKRYKEVTLERDQAQEKLKALEAKVLKVKQTINRLDQENDIQRVHLERLETMFQELVDAPW</sequence>
<dbReference type="AlphaFoldDB" id="A0AAN9T352"/>
<gene>
    <name evidence="8" type="ORF">VNO78_07423</name>
</gene>
<evidence type="ECO:0000313" key="9">
    <source>
        <dbReference type="Proteomes" id="UP001386955"/>
    </source>
</evidence>
<feature type="coiled-coil region" evidence="6">
    <location>
        <begin position="329"/>
        <end position="384"/>
    </location>
</feature>
<dbReference type="PANTHER" id="PTHR31391:SF101">
    <property type="entry name" value="B3 DOMAIN-CONTAINING PROTEIN OS01G0234100"/>
    <property type="match status" value="1"/>
</dbReference>
<evidence type="ECO:0000259" key="7">
    <source>
        <dbReference type="PROSITE" id="PS50863"/>
    </source>
</evidence>
<dbReference type="PANTHER" id="PTHR31391">
    <property type="entry name" value="B3 DOMAIN-CONTAINING PROTEIN OS11G0197600-RELATED"/>
    <property type="match status" value="1"/>
</dbReference>
<dbReference type="GO" id="GO:0005634">
    <property type="term" value="C:nucleus"/>
    <property type="evidence" value="ECO:0007669"/>
    <property type="project" value="UniProtKB-SubCell"/>
</dbReference>
<evidence type="ECO:0000256" key="3">
    <source>
        <dbReference type="ARBA" id="ARBA00023125"/>
    </source>
</evidence>
<keyword evidence="2" id="KW-0805">Transcription regulation</keyword>
<accession>A0AAN9T352</accession>
<evidence type="ECO:0000256" key="5">
    <source>
        <dbReference type="ARBA" id="ARBA00023242"/>
    </source>
</evidence>
<evidence type="ECO:0000313" key="8">
    <source>
        <dbReference type="EMBL" id="KAK7405813.1"/>
    </source>
</evidence>
<reference evidence="8 9" key="1">
    <citation type="submission" date="2024-01" db="EMBL/GenBank/DDBJ databases">
        <title>The genomes of 5 underutilized Papilionoideae crops provide insights into root nodulation and disease resistanc.</title>
        <authorList>
            <person name="Jiang F."/>
        </authorList>
    </citation>
    <scope>NUCLEOTIDE SEQUENCE [LARGE SCALE GENOMIC DNA]</scope>
    <source>
        <strain evidence="8">DUOXIRENSHENG_FW03</strain>
        <tissue evidence="8">Leaves</tissue>
    </source>
</reference>
<dbReference type="SUPFAM" id="SSF101936">
    <property type="entry name" value="DNA-binding pseudobarrel domain"/>
    <property type="match status" value="1"/>
</dbReference>
<dbReference type="GO" id="GO:0003677">
    <property type="term" value="F:DNA binding"/>
    <property type="evidence" value="ECO:0007669"/>
    <property type="project" value="UniProtKB-KW"/>
</dbReference>
<dbReference type="InterPro" id="IPR015300">
    <property type="entry name" value="DNA-bd_pseudobarrel_sf"/>
</dbReference>
<organism evidence="8 9">
    <name type="scientific">Psophocarpus tetragonolobus</name>
    <name type="common">Winged bean</name>
    <name type="synonym">Dolichos tetragonolobus</name>
    <dbReference type="NCBI Taxonomy" id="3891"/>
    <lineage>
        <taxon>Eukaryota</taxon>
        <taxon>Viridiplantae</taxon>
        <taxon>Streptophyta</taxon>
        <taxon>Embryophyta</taxon>
        <taxon>Tracheophyta</taxon>
        <taxon>Spermatophyta</taxon>
        <taxon>Magnoliopsida</taxon>
        <taxon>eudicotyledons</taxon>
        <taxon>Gunneridae</taxon>
        <taxon>Pentapetalae</taxon>
        <taxon>rosids</taxon>
        <taxon>fabids</taxon>
        <taxon>Fabales</taxon>
        <taxon>Fabaceae</taxon>
        <taxon>Papilionoideae</taxon>
        <taxon>50 kb inversion clade</taxon>
        <taxon>NPAAA clade</taxon>
        <taxon>indigoferoid/millettioid clade</taxon>
        <taxon>Phaseoleae</taxon>
        <taxon>Psophocarpus</taxon>
    </lineage>
</organism>
<name>A0AAN9T352_PSOTE</name>
<dbReference type="SMART" id="SM01019">
    <property type="entry name" value="B3"/>
    <property type="match status" value="1"/>
</dbReference>
<keyword evidence="9" id="KW-1185">Reference proteome</keyword>
<dbReference type="Gene3D" id="2.40.330.10">
    <property type="entry name" value="DNA-binding pseudobarrel domain"/>
    <property type="match status" value="1"/>
</dbReference>
<dbReference type="InterPro" id="IPR003340">
    <property type="entry name" value="B3_DNA-bd"/>
</dbReference>